<sequence>LLEMAMKHKSPDKVCQCPSRTKIPAFSALMTKSQTTETNKAIKFDKVVTNILNGFNPNTGTFTAPVAGVYQFSYTVMSD</sequence>
<evidence type="ECO:0000313" key="6">
    <source>
        <dbReference type="Proteomes" id="UP000266721"/>
    </source>
</evidence>
<evidence type="ECO:0000259" key="4">
    <source>
        <dbReference type="PROSITE" id="PS50871"/>
    </source>
</evidence>
<proteinExistence type="predicted"/>
<keyword evidence="3" id="KW-0732">Signal</keyword>
<feature type="non-terminal residue" evidence="5">
    <location>
        <position position="79"/>
    </location>
</feature>
<gene>
    <name evidence="5" type="ORF">AM593_05560</name>
</gene>
<dbReference type="PANTHER" id="PTHR22923:SF116">
    <property type="entry name" value="C1Q DOMAIN-CONTAINING PROTEIN"/>
    <property type="match status" value="1"/>
</dbReference>
<dbReference type="PRINTS" id="PR00007">
    <property type="entry name" value="COMPLEMNTC1Q"/>
</dbReference>
<name>A0A3R5Q2A1_MYTGA</name>
<dbReference type="PANTHER" id="PTHR22923">
    <property type="entry name" value="CEREBELLIN-RELATED"/>
    <property type="match status" value="1"/>
</dbReference>
<dbReference type="Gene3D" id="2.60.120.40">
    <property type="match status" value="1"/>
</dbReference>
<dbReference type="Pfam" id="PF00386">
    <property type="entry name" value="C1q"/>
    <property type="match status" value="1"/>
</dbReference>
<dbReference type="AlphaFoldDB" id="A0A3R5Q2A1"/>
<dbReference type="InterPro" id="IPR008983">
    <property type="entry name" value="Tumour_necrosis_fac-like_dom"/>
</dbReference>
<accession>A0A3R5Q2A1</accession>
<evidence type="ECO:0000256" key="1">
    <source>
        <dbReference type="ARBA" id="ARBA00004613"/>
    </source>
</evidence>
<keyword evidence="6" id="KW-1185">Reference proteome</keyword>
<dbReference type="EMBL" id="KV602695">
    <property type="protein sequence ID" value="OPL20672.1"/>
    <property type="molecule type" value="Genomic_DNA"/>
</dbReference>
<feature type="domain" description="C1q" evidence="4">
    <location>
        <begin position="19"/>
        <end position="79"/>
    </location>
</feature>
<protein>
    <recommendedName>
        <fullName evidence="4">C1q domain-containing protein</fullName>
    </recommendedName>
</protein>
<dbReference type="InterPro" id="IPR001073">
    <property type="entry name" value="C1q_dom"/>
</dbReference>
<dbReference type="SUPFAM" id="SSF49842">
    <property type="entry name" value="TNF-like"/>
    <property type="match status" value="1"/>
</dbReference>
<dbReference type="Proteomes" id="UP000266721">
    <property type="component" value="Unassembled WGS sequence"/>
</dbReference>
<evidence type="ECO:0000313" key="5">
    <source>
        <dbReference type="EMBL" id="OPL20672.1"/>
    </source>
</evidence>
<evidence type="ECO:0000256" key="3">
    <source>
        <dbReference type="ARBA" id="ARBA00022729"/>
    </source>
</evidence>
<comment type="subcellular location">
    <subcellularLocation>
        <location evidence="1">Secreted</location>
    </subcellularLocation>
</comment>
<evidence type="ECO:0000256" key="2">
    <source>
        <dbReference type="ARBA" id="ARBA00022525"/>
    </source>
</evidence>
<reference evidence="5 6" key="1">
    <citation type="journal article" date="2016" name="PLoS ONE">
        <title>A First Insight into the Genome of the Filter-Feeder Mussel Mytilus galloprovincialis.</title>
        <authorList>
            <person name="Murgarella M."/>
            <person name="Puiu D."/>
            <person name="Novoa B."/>
            <person name="Figueras A."/>
            <person name="Posada D."/>
            <person name="Canchaya C."/>
        </authorList>
    </citation>
    <scope>NUCLEOTIDE SEQUENCE [LARGE SCALE GENOMIC DNA]</scope>
    <source>
        <tissue evidence="5">Muscle</tissue>
    </source>
</reference>
<keyword evidence="2" id="KW-0964">Secreted</keyword>
<organism evidence="5 6">
    <name type="scientific">Mytilus galloprovincialis</name>
    <name type="common">Mediterranean mussel</name>
    <dbReference type="NCBI Taxonomy" id="29158"/>
    <lineage>
        <taxon>Eukaryota</taxon>
        <taxon>Metazoa</taxon>
        <taxon>Spiralia</taxon>
        <taxon>Lophotrochozoa</taxon>
        <taxon>Mollusca</taxon>
        <taxon>Bivalvia</taxon>
        <taxon>Autobranchia</taxon>
        <taxon>Pteriomorphia</taxon>
        <taxon>Mytilida</taxon>
        <taxon>Mytiloidea</taxon>
        <taxon>Mytilidae</taxon>
        <taxon>Mytilinae</taxon>
        <taxon>Mytilus</taxon>
    </lineage>
</organism>
<dbReference type="PROSITE" id="PS50871">
    <property type="entry name" value="C1Q"/>
    <property type="match status" value="1"/>
</dbReference>
<dbReference type="InterPro" id="IPR050822">
    <property type="entry name" value="Cerebellin_Synaptic_Org"/>
</dbReference>
<dbReference type="GO" id="GO:0005576">
    <property type="term" value="C:extracellular region"/>
    <property type="evidence" value="ECO:0007669"/>
    <property type="project" value="UniProtKB-SubCell"/>
</dbReference>
<feature type="non-terminal residue" evidence="5">
    <location>
        <position position="1"/>
    </location>
</feature>